<gene>
    <name evidence="1" type="ORF">SDC9_108474</name>
</gene>
<proteinExistence type="predicted"/>
<comment type="caution">
    <text evidence="1">The sequence shown here is derived from an EMBL/GenBank/DDBJ whole genome shotgun (WGS) entry which is preliminary data.</text>
</comment>
<sequence>MYYTTAPPKLSRWNPGVPPPVSTAELLDIFPLDNYGYSSANNFRRTGRFYYGGGMVRMNETEKSYFL</sequence>
<name>A0A645BIP8_9ZZZZ</name>
<dbReference type="AlphaFoldDB" id="A0A645BIP8"/>
<organism evidence="1">
    <name type="scientific">bioreactor metagenome</name>
    <dbReference type="NCBI Taxonomy" id="1076179"/>
    <lineage>
        <taxon>unclassified sequences</taxon>
        <taxon>metagenomes</taxon>
        <taxon>ecological metagenomes</taxon>
    </lineage>
</organism>
<reference evidence="1" key="1">
    <citation type="submission" date="2019-08" db="EMBL/GenBank/DDBJ databases">
        <authorList>
            <person name="Kucharzyk K."/>
            <person name="Murdoch R.W."/>
            <person name="Higgins S."/>
            <person name="Loffler F."/>
        </authorList>
    </citation>
    <scope>NUCLEOTIDE SEQUENCE</scope>
</reference>
<dbReference type="EMBL" id="VSSQ01018438">
    <property type="protein sequence ID" value="MPM61614.1"/>
    <property type="molecule type" value="Genomic_DNA"/>
</dbReference>
<accession>A0A645BIP8</accession>
<protein>
    <submittedName>
        <fullName evidence="1">Uncharacterized protein</fullName>
    </submittedName>
</protein>
<evidence type="ECO:0000313" key="1">
    <source>
        <dbReference type="EMBL" id="MPM61614.1"/>
    </source>
</evidence>